<dbReference type="GO" id="GO:0006281">
    <property type="term" value="P:DNA repair"/>
    <property type="evidence" value="ECO:0007669"/>
    <property type="project" value="InterPro"/>
</dbReference>
<keyword evidence="4" id="KW-0378">Hydrolase</keyword>
<evidence type="ECO:0000256" key="2">
    <source>
        <dbReference type="ARBA" id="ARBA00007025"/>
    </source>
</evidence>
<evidence type="ECO:0000313" key="12">
    <source>
        <dbReference type="Proteomes" id="UP001176961"/>
    </source>
</evidence>
<feature type="domain" description="Helicase C-terminal" evidence="10">
    <location>
        <begin position="328"/>
        <end position="498"/>
    </location>
</feature>
<dbReference type="CDD" id="cd18793">
    <property type="entry name" value="SF2_C_SNF"/>
    <property type="match status" value="1"/>
</dbReference>
<dbReference type="GO" id="GO:0006338">
    <property type="term" value="P:chromatin remodeling"/>
    <property type="evidence" value="ECO:0007669"/>
    <property type="project" value="InterPro"/>
</dbReference>
<dbReference type="Gene3D" id="3.40.50.10810">
    <property type="entry name" value="Tandem AAA-ATPase domain"/>
    <property type="match status" value="1"/>
</dbReference>
<comment type="similarity">
    <text evidence="2">Belongs to the SNF2/RAD54 helicase family.</text>
</comment>
<evidence type="ECO:0000259" key="10">
    <source>
        <dbReference type="PROSITE" id="PS51194"/>
    </source>
</evidence>
<gene>
    <name evidence="11" type="ORF">CYNAS_LOCUS7142</name>
</gene>
<dbReference type="PANTHER" id="PTHR47157:SF1">
    <property type="entry name" value="CHROMODOMAIN-HELICASE-DNA-BINDING PROTEIN 1-LIKE"/>
    <property type="match status" value="1"/>
</dbReference>
<organism evidence="11 12">
    <name type="scientific">Cylicocyclus nassatus</name>
    <name type="common">Nematode worm</name>
    <dbReference type="NCBI Taxonomy" id="53992"/>
    <lineage>
        <taxon>Eukaryota</taxon>
        <taxon>Metazoa</taxon>
        <taxon>Ecdysozoa</taxon>
        <taxon>Nematoda</taxon>
        <taxon>Chromadorea</taxon>
        <taxon>Rhabditida</taxon>
        <taxon>Rhabditina</taxon>
        <taxon>Rhabditomorpha</taxon>
        <taxon>Strongyloidea</taxon>
        <taxon>Strongylidae</taxon>
        <taxon>Cylicocyclus</taxon>
    </lineage>
</organism>
<keyword evidence="12" id="KW-1185">Reference proteome</keyword>
<keyword evidence="3" id="KW-0547">Nucleotide-binding</keyword>
<keyword evidence="6" id="KW-0539">Nucleus</keyword>
<feature type="compositionally biased region" description="Acidic residues" evidence="7">
    <location>
        <begin position="878"/>
        <end position="893"/>
    </location>
</feature>
<dbReference type="EMBL" id="CATQJL010000112">
    <property type="protein sequence ID" value="CAJ0595159.1"/>
    <property type="molecule type" value="Genomic_DNA"/>
</dbReference>
<dbReference type="InterPro" id="IPR043472">
    <property type="entry name" value="Macro_dom-like"/>
</dbReference>
<reference evidence="11" key="1">
    <citation type="submission" date="2023-07" db="EMBL/GenBank/DDBJ databases">
        <authorList>
            <consortium name="CYATHOMIX"/>
        </authorList>
    </citation>
    <scope>NUCLEOTIDE SEQUENCE</scope>
    <source>
        <strain evidence="11">N/A</strain>
    </source>
</reference>
<dbReference type="PANTHER" id="PTHR47157">
    <property type="entry name" value="CHROMODOMAIN-HELICASE-DNA-BINDING PROTEIN 1-LIKE"/>
    <property type="match status" value="1"/>
</dbReference>
<dbReference type="GO" id="GO:0005524">
    <property type="term" value="F:ATP binding"/>
    <property type="evidence" value="ECO:0007669"/>
    <property type="project" value="UniProtKB-KW"/>
</dbReference>
<accession>A0AA36M0P4</accession>
<name>A0AA36M0P4_CYLNA</name>
<dbReference type="InterPro" id="IPR031053">
    <property type="entry name" value="ALC1"/>
</dbReference>
<feature type="compositionally biased region" description="Acidic residues" evidence="7">
    <location>
        <begin position="989"/>
        <end position="1025"/>
    </location>
</feature>
<evidence type="ECO:0000256" key="4">
    <source>
        <dbReference type="ARBA" id="ARBA00022801"/>
    </source>
</evidence>
<dbReference type="PROSITE" id="PS50172">
    <property type="entry name" value="BRCT"/>
    <property type="match status" value="1"/>
</dbReference>
<comment type="subcellular location">
    <subcellularLocation>
        <location evidence="1">Nucleus</location>
    </subcellularLocation>
</comment>
<feature type="region of interest" description="Disordered" evidence="7">
    <location>
        <begin position="841"/>
        <end position="1066"/>
    </location>
</feature>
<dbReference type="PROSITE" id="PS51194">
    <property type="entry name" value="HELICASE_CTER"/>
    <property type="match status" value="1"/>
</dbReference>
<dbReference type="InterPro" id="IPR049730">
    <property type="entry name" value="SNF2/RAD54-like_C"/>
</dbReference>
<feature type="domain" description="BRCT" evidence="8">
    <location>
        <begin position="1066"/>
        <end position="1162"/>
    </location>
</feature>
<feature type="region of interest" description="Disordered" evidence="7">
    <location>
        <begin position="593"/>
        <end position="613"/>
    </location>
</feature>
<protein>
    <submittedName>
        <fullName evidence="11">Uncharacterized protein</fullName>
    </submittedName>
</protein>
<feature type="compositionally biased region" description="Acidic residues" evidence="7">
    <location>
        <begin position="967"/>
        <end position="976"/>
    </location>
</feature>
<dbReference type="InterPro" id="IPR038718">
    <property type="entry name" value="SNF2-like_sf"/>
</dbReference>
<feature type="domain" description="Helicase ATP-binding" evidence="9">
    <location>
        <begin position="30"/>
        <end position="201"/>
    </location>
</feature>
<dbReference type="Proteomes" id="UP001176961">
    <property type="component" value="Unassembled WGS sequence"/>
</dbReference>
<dbReference type="InterPro" id="IPR000330">
    <property type="entry name" value="SNF2_N"/>
</dbReference>
<evidence type="ECO:0000256" key="6">
    <source>
        <dbReference type="ARBA" id="ARBA00023242"/>
    </source>
</evidence>
<dbReference type="SMART" id="SM00490">
    <property type="entry name" value="HELICc"/>
    <property type="match status" value="1"/>
</dbReference>
<feature type="compositionally biased region" description="Basic and acidic residues" evidence="7">
    <location>
        <begin position="911"/>
        <end position="936"/>
    </location>
</feature>
<dbReference type="SUPFAM" id="SSF52113">
    <property type="entry name" value="BRCT domain"/>
    <property type="match status" value="1"/>
</dbReference>
<dbReference type="SMART" id="SM00487">
    <property type="entry name" value="DEXDc"/>
    <property type="match status" value="1"/>
</dbReference>
<dbReference type="InterPro" id="IPR036420">
    <property type="entry name" value="BRCT_dom_sf"/>
</dbReference>
<dbReference type="SUPFAM" id="SSF52540">
    <property type="entry name" value="P-loop containing nucleoside triphosphate hydrolases"/>
    <property type="match status" value="2"/>
</dbReference>
<dbReference type="PROSITE" id="PS51192">
    <property type="entry name" value="HELICASE_ATP_BIND_1"/>
    <property type="match status" value="1"/>
</dbReference>
<feature type="compositionally biased region" description="Basic residues" evidence="7">
    <location>
        <begin position="945"/>
        <end position="955"/>
    </location>
</feature>
<dbReference type="GO" id="GO:0005634">
    <property type="term" value="C:nucleus"/>
    <property type="evidence" value="ECO:0007669"/>
    <property type="project" value="UniProtKB-SubCell"/>
</dbReference>
<keyword evidence="5" id="KW-0067">ATP-binding</keyword>
<evidence type="ECO:0000256" key="5">
    <source>
        <dbReference type="ARBA" id="ARBA00022840"/>
    </source>
</evidence>
<evidence type="ECO:0000259" key="9">
    <source>
        <dbReference type="PROSITE" id="PS51192"/>
    </source>
</evidence>
<dbReference type="InterPro" id="IPR027417">
    <property type="entry name" value="P-loop_NTPase"/>
</dbReference>
<feature type="compositionally biased region" description="Polar residues" evidence="7">
    <location>
        <begin position="894"/>
        <end position="905"/>
    </location>
</feature>
<feature type="compositionally biased region" description="Polar residues" evidence="7">
    <location>
        <begin position="1035"/>
        <end position="1049"/>
    </location>
</feature>
<dbReference type="Gene3D" id="3.40.220.10">
    <property type="entry name" value="Leucine Aminopeptidase, subunit E, domain 1"/>
    <property type="match status" value="1"/>
</dbReference>
<dbReference type="SUPFAM" id="SSF52949">
    <property type="entry name" value="Macro domain-like"/>
    <property type="match status" value="1"/>
</dbReference>
<dbReference type="InterPro" id="IPR001357">
    <property type="entry name" value="BRCT_dom"/>
</dbReference>
<evidence type="ECO:0000259" key="8">
    <source>
        <dbReference type="PROSITE" id="PS50172"/>
    </source>
</evidence>
<sequence>MADVNPLAKEWEKCGLTLRDYQKEGVEVMDSWYQAGHGGINGDEMGLGKTCQAIVEMLRLKTDGKGPFLVVCPLSVADHWVSEVKRFSCETLDPISYFGFEQARQDVMKQLGKLKKNMVFIVPYHILRRDAELIKKLQDKSKLSFNVIVVDEAHNIKNSESQIAETLKPYKRDGWFLLMTGTPIQNHLGELYSLLTFVDSKQFKDNMRSKKYFMDKYKDDANLPELKKILSKYLIRRTKDVVCKELPACDQVVIYHNITDLQKRLYLDIIARDREGLLSVTERDTISLTNLHMQLRKCVSHPYLFKGVEPQPFVEGEHIVEASGKFQVFDRLLRYLKEKKHKCLVFSQFVIVLDIIQDFLNLRGYNYERLDGSVRAEERFEAINNFQRTTKRNKKEADDDGPWCFLLSTKAGGVGLNLSAADTVIFLDADWNPQNDIQAMARCHRIGQSKPVRVIRLIGRYTIEQHMHARIREKVKFTDKVMGNDITKLTAVDLLAMIKQSLGTLKEQTYKKYELSDKELESVIGETNAKGEWLPLTEKENQVADVLRLDPDEVDKRDTDYNDYLVFEGRRYRVSAKDEAAFEELQNKTEERLRQGRRRRFEGSENMSDLDEDNKKLSDLAISEKRKKAAQAKRDAMWKANDYASENLLLPSVDDQRSVESEVEEVAPLHFVYGDVTRPQRAKDDHSSYQVIVHCVDNSGVFGNRGIFGALRAKDPSVADRYELISRMGDMHMGDAHLISDVKELRDRADNNDEPSTSADLKEAVVLCVVQSKKRRGEIRPAILEQCLIRIGEYARNNDASVHMARIGHGTSLSWYNVERLIKQHISNLGVPTYIYYFARPQRQPSSPSPPPQQTPSTKKRPKSSPAGPSKRAKTETDFGDDVIVDEEMESEENMSPIQEKQAITSKRKTRSDQAEKDPADVHIQEEDKDDQEEKPVPTNELKLSPRKLRRRTKAKKDSGDVTKDVIEDDEEESSDSEPVSSSESEHDWSEEDEEVEEEDEDLSEDDVSSSDEEVEEDEEPDDLEDTPKPRRQQRSVSKPTRQKTSVTESSERNIDSPRGGYRTPDNAALFTNVAISLYGLEKDTIDKLSDIIVKGEGYPITEENELKDATHAVVSPEMAADARKFEEFRDRFDLNCDFVKENWITDSFNAGKKLDPVFYEL</sequence>
<dbReference type="AlphaFoldDB" id="A0AA36M0P4"/>
<evidence type="ECO:0000256" key="7">
    <source>
        <dbReference type="SAM" id="MobiDB-lite"/>
    </source>
</evidence>
<dbReference type="InterPro" id="IPR001650">
    <property type="entry name" value="Helicase_C-like"/>
</dbReference>
<dbReference type="Pfam" id="PF00176">
    <property type="entry name" value="SNF2-rel_dom"/>
    <property type="match status" value="1"/>
</dbReference>
<comment type="caution">
    <text evidence="11">The sequence shown here is derived from an EMBL/GenBank/DDBJ whole genome shotgun (WGS) entry which is preliminary data.</text>
</comment>
<proteinExistence type="inferred from homology"/>
<dbReference type="Pfam" id="PF00271">
    <property type="entry name" value="Helicase_C"/>
    <property type="match status" value="1"/>
</dbReference>
<evidence type="ECO:0000313" key="11">
    <source>
        <dbReference type="EMBL" id="CAJ0595159.1"/>
    </source>
</evidence>
<evidence type="ECO:0000256" key="3">
    <source>
        <dbReference type="ARBA" id="ARBA00022741"/>
    </source>
</evidence>
<dbReference type="GO" id="GO:0003678">
    <property type="term" value="F:DNA helicase activity"/>
    <property type="evidence" value="ECO:0007669"/>
    <property type="project" value="InterPro"/>
</dbReference>
<dbReference type="Gene3D" id="3.40.50.300">
    <property type="entry name" value="P-loop containing nucleotide triphosphate hydrolases"/>
    <property type="match status" value="1"/>
</dbReference>
<feature type="compositionally biased region" description="Basic and acidic residues" evidence="7">
    <location>
        <begin position="956"/>
        <end position="966"/>
    </location>
</feature>
<evidence type="ECO:0000256" key="1">
    <source>
        <dbReference type="ARBA" id="ARBA00004123"/>
    </source>
</evidence>
<dbReference type="Gene3D" id="3.40.50.10190">
    <property type="entry name" value="BRCT domain"/>
    <property type="match status" value="1"/>
</dbReference>
<dbReference type="GO" id="GO:0016787">
    <property type="term" value="F:hydrolase activity"/>
    <property type="evidence" value="ECO:0007669"/>
    <property type="project" value="UniProtKB-KW"/>
</dbReference>
<dbReference type="InterPro" id="IPR014001">
    <property type="entry name" value="Helicase_ATP-bd"/>
</dbReference>